<dbReference type="CDD" id="cd00158">
    <property type="entry name" value="RHOD"/>
    <property type="match status" value="1"/>
</dbReference>
<feature type="domain" description="Rhodanese" evidence="1">
    <location>
        <begin position="36"/>
        <end position="116"/>
    </location>
</feature>
<name>A0A921G145_SPOPS</name>
<reference evidence="2" key="2">
    <citation type="submission" date="2021-09" db="EMBL/GenBank/DDBJ databases">
        <authorList>
            <person name="Gilroy R."/>
        </authorList>
    </citation>
    <scope>NUCLEOTIDE SEQUENCE</scope>
    <source>
        <strain evidence="2">CHK171-7178</strain>
    </source>
</reference>
<dbReference type="SMART" id="SM00450">
    <property type="entry name" value="RHOD"/>
    <property type="match status" value="1"/>
</dbReference>
<dbReference type="Pfam" id="PF00581">
    <property type="entry name" value="Rhodanese"/>
    <property type="match status" value="1"/>
</dbReference>
<dbReference type="PROSITE" id="PS50206">
    <property type="entry name" value="RHODANESE_3"/>
    <property type="match status" value="1"/>
</dbReference>
<dbReference type="SUPFAM" id="SSF52821">
    <property type="entry name" value="Rhodanese/Cell cycle control phosphatase"/>
    <property type="match status" value="1"/>
</dbReference>
<dbReference type="EMBL" id="DYWT01000249">
    <property type="protein sequence ID" value="HJF33255.1"/>
    <property type="molecule type" value="Genomic_DNA"/>
</dbReference>
<proteinExistence type="predicted"/>
<protein>
    <submittedName>
        <fullName evidence="2">Rhodanese-like domain-containing protein</fullName>
    </submittedName>
</protein>
<organism evidence="2 3">
    <name type="scientific">Sporosarcina psychrophila</name>
    <name type="common">Bacillus psychrophilus</name>
    <dbReference type="NCBI Taxonomy" id="1476"/>
    <lineage>
        <taxon>Bacteria</taxon>
        <taxon>Bacillati</taxon>
        <taxon>Bacillota</taxon>
        <taxon>Bacilli</taxon>
        <taxon>Bacillales</taxon>
        <taxon>Caryophanaceae</taxon>
        <taxon>Sporosarcina</taxon>
    </lineage>
</organism>
<dbReference type="InterPro" id="IPR050229">
    <property type="entry name" value="GlpE_sulfurtransferase"/>
</dbReference>
<dbReference type="InterPro" id="IPR001763">
    <property type="entry name" value="Rhodanese-like_dom"/>
</dbReference>
<dbReference type="PANTHER" id="PTHR43031">
    <property type="entry name" value="FAD-DEPENDENT OXIDOREDUCTASE"/>
    <property type="match status" value="1"/>
</dbReference>
<evidence type="ECO:0000313" key="3">
    <source>
        <dbReference type="Proteomes" id="UP000698173"/>
    </source>
</evidence>
<evidence type="ECO:0000313" key="2">
    <source>
        <dbReference type="EMBL" id="HJF33255.1"/>
    </source>
</evidence>
<evidence type="ECO:0000259" key="1">
    <source>
        <dbReference type="PROSITE" id="PS50206"/>
    </source>
</evidence>
<accession>A0A921G145</accession>
<reference evidence="2" key="1">
    <citation type="journal article" date="2021" name="PeerJ">
        <title>Extensive microbial diversity within the chicken gut microbiome revealed by metagenomics and culture.</title>
        <authorList>
            <person name="Gilroy R."/>
            <person name="Ravi A."/>
            <person name="Getino M."/>
            <person name="Pursley I."/>
            <person name="Horton D.L."/>
            <person name="Alikhan N.F."/>
            <person name="Baker D."/>
            <person name="Gharbi K."/>
            <person name="Hall N."/>
            <person name="Watson M."/>
            <person name="Adriaenssens E.M."/>
            <person name="Foster-Nyarko E."/>
            <person name="Jarju S."/>
            <person name="Secka A."/>
            <person name="Antonio M."/>
            <person name="Oren A."/>
            <person name="Chaudhuri R.R."/>
            <person name="La Ragione R."/>
            <person name="Hildebrand F."/>
            <person name="Pallen M.J."/>
        </authorList>
    </citation>
    <scope>NUCLEOTIDE SEQUENCE</scope>
    <source>
        <strain evidence="2">CHK171-7178</strain>
    </source>
</reference>
<gene>
    <name evidence="2" type="ORF">K8V56_15950</name>
</gene>
<dbReference type="AlphaFoldDB" id="A0A921G145"/>
<sequence length="117" mass="13265">MEWIFILLIVGFLVWRMMPAKGVRSISTEDLKEMLNNKAIQFIDVRTPNEFKGRHIKEFKNIPLNILKPQLESLDKSKETVVICQSGMRSSQAAKILKNAGFMNVLNVAGGMSAWRG</sequence>
<dbReference type="PANTHER" id="PTHR43031:SF17">
    <property type="entry name" value="SULFURTRANSFERASE YTWF-RELATED"/>
    <property type="match status" value="1"/>
</dbReference>
<dbReference type="Proteomes" id="UP000698173">
    <property type="component" value="Unassembled WGS sequence"/>
</dbReference>
<dbReference type="Gene3D" id="3.40.250.10">
    <property type="entry name" value="Rhodanese-like domain"/>
    <property type="match status" value="1"/>
</dbReference>
<comment type="caution">
    <text evidence="2">The sequence shown here is derived from an EMBL/GenBank/DDBJ whole genome shotgun (WGS) entry which is preliminary data.</text>
</comment>
<dbReference type="InterPro" id="IPR036873">
    <property type="entry name" value="Rhodanese-like_dom_sf"/>
</dbReference>